<reference evidence="2" key="1">
    <citation type="journal article" date="2018" name="BMC Genomics">
        <title>Genomic insights into host adaptation between the wheat stripe rust pathogen (Puccinia striiformis f. sp. tritici) and the barley stripe rust pathogen (Puccinia striiformis f. sp. hordei).</title>
        <authorList>
            <person name="Xia C."/>
            <person name="Wang M."/>
            <person name="Yin C."/>
            <person name="Cornejo O.E."/>
            <person name="Hulbert S.H."/>
            <person name="Chen X."/>
        </authorList>
    </citation>
    <scope>NUCLEOTIDE SEQUENCE [LARGE SCALE GENOMIC DNA]</scope>
    <source>
        <strain evidence="2">93-210</strain>
    </source>
</reference>
<proteinExistence type="predicted"/>
<reference evidence="1 2" key="3">
    <citation type="journal article" date="2022" name="Microbiol. Spectr.">
        <title>Folding features and dynamics of 3D genome architecture in plant fungal pathogens.</title>
        <authorList>
            <person name="Xia C."/>
        </authorList>
    </citation>
    <scope>NUCLEOTIDE SEQUENCE [LARGE SCALE GENOMIC DNA]</scope>
    <source>
        <strain evidence="1 2">93-210</strain>
    </source>
</reference>
<accession>A0ACC0EBU7</accession>
<gene>
    <name evidence="1" type="ORF">MJO28_008605</name>
</gene>
<evidence type="ECO:0000313" key="2">
    <source>
        <dbReference type="Proteomes" id="UP001060170"/>
    </source>
</evidence>
<comment type="caution">
    <text evidence="1">The sequence shown here is derived from an EMBL/GenBank/DDBJ whole genome shotgun (WGS) entry which is preliminary data.</text>
</comment>
<organism evidence="1 2">
    <name type="scientific">Puccinia striiformis f. sp. tritici</name>
    <dbReference type="NCBI Taxonomy" id="168172"/>
    <lineage>
        <taxon>Eukaryota</taxon>
        <taxon>Fungi</taxon>
        <taxon>Dikarya</taxon>
        <taxon>Basidiomycota</taxon>
        <taxon>Pucciniomycotina</taxon>
        <taxon>Pucciniomycetes</taxon>
        <taxon>Pucciniales</taxon>
        <taxon>Pucciniaceae</taxon>
        <taxon>Puccinia</taxon>
    </lineage>
</organism>
<keyword evidence="2" id="KW-1185">Reference proteome</keyword>
<protein>
    <submittedName>
        <fullName evidence="1">Uncharacterized protein</fullName>
    </submittedName>
</protein>
<name>A0ACC0EBU7_9BASI</name>
<evidence type="ECO:0000313" key="1">
    <source>
        <dbReference type="EMBL" id="KAI7949784.1"/>
    </source>
</evidence>
<reference evidence="2" key="2">
    <citation type="journal article" date="2018" name="Mol. Plant Microbe Interact.">
        <title>Genome sequence resources for the wheat stripe rust pathogen (Puccinia striiformis f. sp. tritici) and the barley stripe rust pathogen (Puccinia striiformis f. sp. hordei).</title>
        <authorList>
            <person name="Xia C."/>
            <person name="Wang M."/>
            <person name="Yin C."/>
            <person name="Cornejo O.E."/>
            <person name="Hulbert S.H."/>
            <person name="Chen X."/>
        </authorList>
    </citation>
    <scope>NUCLEOTIDE SEQUENCE [LARGE SCALE GENOMIC DNA]</scope>
    <source>
        <strain evidence="2">93-210</strain>
    </source>
</reference>
<dbReference type="EMBL" id="CM045872">
    <property type="protein sequence ID" value="KAI7949784.1"/>
    <property type="molecule type" value="Genomic_DNA"/>
</dbReference>
<dbReference type="Proteomes" id="UP001060170">
    <property type="component" value="Chromosome 8"/>
</dbReference>
<sequence length="2454" mass="280070">MAGPQRLESGTPVKLRGPAYSSFCPFKPAKLAELLSHKKFHTSTAPAAFQIQTRARAPAPIPDRNLNFDTPPPHFKYLRSKSDRRNLNSPSDHIPSTQPEPFASKPRSEFPYLPAFLPSIPQIELPRKPTINNKSNQPGTYARQEEYMTPLENIKLIQDTFALVKQQCLNRPPKPTPNQDHLLESSEEQLNRIVARFRLEQENELEHQIFLNRFLREFQAHKRLIKMEEVKESYRIVEKAIAALLAKIRSNPNHVNFLNFRPDAYQRKAEWLLSELKKNRANGAEEESQYLAFVQLYGDYKEELVKARKLVNTPAPETDPGTVTPKKVEKVPAKNSKLPPLLDELENGINPLHPHTARSSAKKAKPTVSPALESTGNVLLDAHIAKKAANELKNIVPLDISDTSTVESTDSSFTTKPFELTDLFPENLKEKLSIALKKTPKGTSTPIPAKNTAKTTPKAKLPVIEDSEDELMDNDPSSIPDSTTLSPEPGKEVDPPTNLLRSLAFQKKDQEEAAPRSVETTPEPQSDEEEAPDEELIKTLVKKHVKIYRTYLTTTSKKDKKDLLDRAQESQKILHKLIGNQAVQAYVKGWNPWDEKKKEFPAPPKNKSKKRPRTQSSSGPSNLPFKRHQGLNADLKDPKKWKRLGRVIKSLSTINRNISTVESNHAIHVNTLLNKLEKLNEESNNVLLDSIQEMSKTVVGPVPVEMGPMEKKFVHYLNSEIKRLIALTDKLSVATNPETLLELSTQIKYLRDITFKIEQSQSKLCEIFEKSNLEFFPRLMQENNVALANTQREISKLSASLNLHVEKNNVPSTEHLNSLQDNITSSIRQDLITEVRVHNQKDNRNLTTMIEDKFNKLFERLDTIENKLQADLPALNDDIDVIKRDITYLRENTPHQIASPPITKKSASPAEHFTKHESNRATPPHMTPYIEDRGPRRSEKEVSKLLPPLTEWVSFSGTGEYDYVEFIQFCDLILETYWAKDEIITIRLPRLFKDVANKWWKTKSTAIGQVDWQTWKDLIKAQFGTDTWQAKIRKAFTASRLDPAQHVVATWCLDQKRRLDCFSPDLTQAEANRRILEQCRGDLSHGIKCRTSLDIDLTVLISTMEEVIEDIGLNKKYTKDFSNKPKNETSTTPPTANKPDTGAPRRTVASGVCFNCGDKNHRKHECPNPQKKVMAIEGNPAEEEEEPQDSDEEPHSDLEVMNTTPEDHYRYEVIHADIGDEISINAIQGDSNLPQSWEPSMELGHVSDAKLLTNKPETGRCYTLGKTSYTTVIFQNSPTKALLDIGAFCSCTSSSFLDECYPSWSHHLLPVPRAKFSSCNASMKALGIVVMPLIFPHSKGSLRLSVELVVMQDALCDYLILGNDTFCMYGIDIFQSKNRFYTIGGDWKKKFQICHINTSLPEEVTTANVEINQELSNFETEYLSQAALSTLLTPPQKLDILQTCFEYKEAFCTSEEPIGNITGHDMEIELTVQAPYPPLLRRPPYPSSPKSREALSTHIQELLDLKVLRKVGHNEQVDITTPVIIAWHNDKSRMVGDFRCLNTYTKPDYYPIPRIDHSLHNLSKAKYITAMDVLKGFHQIPIHPESRKFMRIICHLGIYEYLRMPFGIKNAPSHFQRMMDSVFGSYIRQGWMMVYIDDILIYSDDWETHISKIKIVLQTATNTGLEMSIKKCNFGYGELKALGHIVSGLSLAIDQNKVAAVLLKDMPQNKTEMQSFLGFCSYYRQYIENFALKSKSLYELCNNDTLYEMTHQRVVHFEELRIAMTTAPVLAQPDYDKPFLLYIDACLDGLGAALHQEFLIEDKLIEKPILFISRQIKSSEKRYGASQMECLALVWSLEKLHYYLKGSRFVVITDCTAVRTLMHMKTPNRHMLRWQIAIQQYRGSMTIIHKSGAKHKNADGLSRWALPNTPDNPAFDPEDEEIFPILGIHACDLDAAFYDLVRQSYSKNCELNTLISILQTDKHSPELVASLPKDLSKYYQLGKFSLFDGLLYFRHLHSSVIVLNDKSHILSILNECHDNISSGHLSEERTVEKVKQTAWWIDWKNHVHSYCKSCDTCQKTNKQTGKRFGLLQKISEPTTRWEVINMDFVTGLPPGGSYSYNSVLVVVDRYSKRARFLPNHKDDTAMEVALLFWNRIMADVGVPKIIISDRDPKFTSEFWRNLHDMLGTKLAFSTAYHPQTDGLAERMIQTLEDMLRRFCTFGLEFKNHDGYTHDWVSLLPALEIAYNSSKHSTSQEPPYVVERGWIPRLPRNTINDQLPHVHPTALDFKKMLDFTNQHAEKCVKDAVEYNKTRWDKSHREPEFKIGDKVLLSTVNLNNLGGNRKLKPAFVGPYVIKDLHGKNAVEVILSEELSRKHPVFPVSLVKPYNTRPEDPSAPPVTQEHTPVPIQEPSKDKVLKVQKILKDKKNRINGKDVRLYLVRYKNTPADKDEWLPESNIPDGAIHLRNYRAAKRH</sequence>